<sequence length="378" mass="42338">MKVVILDTYYPRFLKSFYAEHAGLSHASSQEQTQALLKAAFGTSDFYSRHLNSLGVDAHDLVANCVPLQKMWATENDVSFSAWALRLPHRTFRLPVIGAQLAALPGLMEVAIAQIRSLKPDVLYCQDLSFFPGEVLKDLKSDVRLIVGQIACPLPPESFLKGYDLILTSFPHFVSRLRALGVASAYFRIGFDTRVLDLLGKVQRDIGASFVGGISRHHGKAVPLLEYLATNTPIEFFGYGAKTLPRSSAIRKRHHGEVWGLDMYRALARSRIALNRHIDVAENNANNMRLYEATGVGSLLITDRKDNLGEIFEVGKEVVAYSSQEEAAELIRYYLDHPEEAAAIARAGQARTLREHTYRHRMEELVPVLERHLGARRP</sequence>
<evidence type="ECO:0000313" key="3">
    <source>
        <dbReference type="Proteomes" id="UP000292939"/>
    </source>
</evidence>
<gene>
    <name evidence="2" type="ORF">DW355_06115</name>
</gene>
<dbReference type="RefSeq" id="WP_131278496.1">
    <property type="nucleotide sequence ID" value="NZ_CP031395.1"/>
</dbReference>
<organism evidence="2 3">
    <name type="scientific">Hylemonella gracilis</name>
    <dbReference type="NCBI Taxonomy" id="80880"/>
    <lineage>
        <taxon>Bacteria</taxon>
        <taxon>Pseudomonadati</taxon>
        <taxon>Pseudomonadota</taxon>
        <taxon>Betaproteobacteria</taxon>
        <taxon>Burkholderiales</taxon>
        <taxon>Comamonadaceae</taxon>
        <taxon>Hylemonella</taxon>
    </lineage>
</organism>
<proteinExistence type="predicted"/>
<dbReference type="OrthoDB" id="505636at2"/>
<feature type="domain" description="Spore protein YkvP/CgeB glycosyl transferase-like" evidence="1">
    <location>
        <begin position="233"/>
        <end position="365"/>
    </location>
</feature>
<dbReference type="EMBL" id="CP031395">
    <property type="protein sequence ID" value="QBK04421.1"/>
    <property type="molecule type" value="Genomic_DNA"/>
</dbReference>
<dbReference type="InterPro" id="IPR055259">
    <property type="entry name" value="YkvP/CgeB_Glyco_trans-like"/>
</dbReference>
<dbReference type="AlphaFoldDB" id="A0A4P6ULS9"/>
<accession>A0A4P6ULS9</accession>
<name>A0A4P6ULS9_9BURK</name>
<protein>
    <submittedName>
        <fullName evidence="2">Glycosyltransferase family 1 protein</fullName>
    </submittedName>
</protein>
<dbReference type="GO" id="GO:0016740">
    <property type="term" value="F:transferase activity"/>
    <property type="evidence" value="ECO:0007669"/>
    <property type="project" value="UniProtKB-KW"/>
</dbReference>
<evidence type="ECO:0000313" key="2">
    <source>
        <dbReference type="EMBL" id="QBK04421.1"/>
    </source>
</evidence>
<dbReference type="Proteomes" id="UP000292939">
    <property type="component" value="Chromosome"/>
</dbReference>
<keyword evidence="2" id="KW-0808">Transferase</keyword>
<reference evidence="2 3" key="1">
    <citation type="submission" date="2018-07" db="EMBL/GenBank/DDBJ databases">
        <title>Exploring interactions and the metabolic potential of the ultra-small soil bacteria Hylemonella gracilis.</title>
        <authorList>
            <person name="Tyc O."/>
            <person name="Kulkarni P."/>
            <person name="Gawehns F."/>
            <person name="Hundscheid M."/>
            <person name="Zweers H."/>
            <person name="Garbeva P."/>
        </authorList>
    </citation>
    <scope>NUCLEOTIDE SEQUENCE [LARGE SCALE GENOMIC DNA]</scope>
    <source>
        <strain evidence="2 3">NS1</strain>
    </source>
</reference>
<dbReference type="SUPFAM" id="SSF53756">
    <property type="entry name" value="UDP-Glycosyltransferase/glycogen phosphorylase"/>
    <property type="match status" value="1"/>
</dbReference>
<dbReference type="KEGG" id="hgr:DW355_06115"/>
<dbReference type="Pfam" id="PF13524">
    <property type="entry name" value="Glyco_trans_1_2"/>
    <property type="match status" value="1"/>
</dbReference>
<evidence type="ECO:0000259" key="1">
    <source>
        <dbReference type="Pfam" id="PF13524"/>
    </source>
</evidence>